<feature type="region of interest" description="Disordered" evidence="1">
    <location>
        <begin position="172"/>
        <end position="197"/>
    </location>
</feature>
<feature type="transmembrane region" description="Helical" evidence="2">
    <location>
        <begin position="203"/>
        <end position="223"/>
    </location>
</feature>
<keyword evidence="2" id="KW-0812">Transmembrane</keyword>
<feature type="compositionally biased region" description="Low complexity" evidence="1">
    <location>
        <begin position="172"/>
        <end position="189"/>
    </location>
</feature>
<dbReference type="Proteomes" id="UP000757232">
    <property type="component" value="Unassembled WGS sequence"/>
</dbReference>
<name>A0A9Q5NC18_SANBA</name>
<dbReference type="PROSITE" id="PS51257">
    <property type="entry name" value="PROKAR_LIPOPROTEIN"/>
    <property type="match status" value="1"/>
</dbReference>
<keyword evidence="2" id="KW-0472">Membrane</keyword>
<keyword evidence="2" id="KW-1133">Transmembrane helix</keyword>
<evidence type="ECO:0000313" key="4">
    <source>
        <dbReference type="EMBL" id="OCB91696.1"/>
    </source>
</evidence>
<proteinExistence type="predicted"/>
<feature type="compositionally biased region" description="Polar residues" evidence="1">
    <location>
        <begin position="349"/>
        <end position="359"/>
    </location>
</feature>
<feature type="chain" id="PRO_5040186490" description="Mucin" evidence="3">
    <location>
        <begin position="28"/>
        <end position="441"/>
    </location>
</feature>
<dbReference type="OrthoDB" id="2576541at2759"/>
<feature type="signal peptide" evidence="3">
    <location>
        <begin position="1"/>
        <end position="27"/>
    </location>
</feature>
<sequence length="441" mass="45458">MARLTSRSRSLFILLCLALAGCERVGANQLQLRSNQLAKRQLISIPGDDTTTGATASTGGTETNTNTNTNTDTDTNAATTPGTTQETTTQQTTNQQTTNQQTTTQQQTTTTTNANTNTQPTNTQTTADTQTDNTTTEPSTQTQAQPTEIPVSSTTTDANGSVVVVTTFVTSSSTESASASASSASQSASSDDDSDSGLGTGSIIGLSVAGGVAVIGVVAFFIWKFTRKRYTDFDDEPIKWPELNAHANDNLNYELPTDRSKTGAGAGLDSASEVNLNRGASVAAYSAYSQPSQYSHPTAVDSTADLYAPGGDPYAVPPLPHLNPNQPYRDDPGLGSQGYYDPYRGPLPQTFNDTASVSSAGPHAGEAIPMSNLGVATAAGRRSPGPQVGLDMGRVSPQPPMAGRQSPGPSLAYGGRTTPGVGPAMGGRQSPGPGPAYGGGY</sequence>
<organism evidence="4 5">
    <name type="scientific">Sanghuangporus baumii</name>
    <name type="common">Phellinus baumii</name>
    <dbReference type="NCBI Taxonomy" id="108892"/>
    <lineage>
        <taxon>Eukaryota</taxon>
        <taxon>Fungi</taxon>
        <taxon>Dikarya</taxon>
        <taxon>Basidiomycota</taxon>
        <taxon>Agaricomycotina</taxon>
        <taxon>Agaricomycetes</taxon>
        <taxon>Hymenochaetales</taxon>
        <taxon>Hymenochaetaceae</taxon>
        <taxon>Sanghuangporus</taxon>
    </lineage>
</organism>
<feature type="region of interest" description="Disordered" evidence="1">
    <location>
        <begin position="377"/>
        <end position="441"/>
    </location>
</feature>
<evidence type="ECO:0000256" key="3">
    <source>
        <dbReference type="SAM" id="SignalP"/>
    </source>
</evidence>
<accession>A0A9Q5NC18</accession>
<keyword evidence="3" id="KW-0732">Signal</keyword>
<dbReference type="EMBL" id="LNZH02000072">
    <property type="protein sequence ID" value="OCB91696.1"/>
    <property type="molecule type" value="Genomic_DNA"/>
</dbReference>
<reference evidence="4" key="1">
    <citation type="submission" date="2016-06" db="EMBL/GenBank/DDBJ databases">
        <title>Draft Genome sequence of the fungus Inonotus baumii.</title>
        <authorList>
            <person name="Zhu H."/>
            <person name="Lin W."/>
        </authorList>
    </citation>
    <scope>NUCLEOTIDE SEQUENCE</scope>
    <source>
        <strain evidence="4">821</strain>
    </source>
</reference>
<evidence type="ECO:0000313" key="5">
    <source>
        <dbReference type="Proteomes" id="UP000757232"/>
    </source>
</evidence>
<dbReference type="AlphaFoldDB" id="A0A9Q5NC18"/>
<evidence type="ECO:0000256" key="1">
    <source>
        <dbReference type="SAM" id="MobiDB-lite"/>
    </source>
</evidence>
<feature type="region of interest" description="Disordered" evidence="1">
    <location>
        <begin position="301"/>
        <end position="363"/>
    </location>
</feature>
<evidence type="ECO:0008006" key="6">
    <source>
        <dbReference type="Google" id="ProtNLM"/>
    </source>
</evidence>
<gene>
    <name evidence="4" type="ORF">A7U60_g1048</name>
</gene>
<evidence type="ECO:0000256" key="2">
    <source>
        <dbReference type="SAM" id="Phobius"/>
    </source>
</evidence>
<feature type="compositionally biased region" description="Low complexity" evidence="1">
    <location>
        <begin position="50"/>
        <end position="148"/>
    </location>
</feature>
<comment type="caution">
    <text evidence="4">The sequence shown here is derived from an EMBL/GenBank/DDBJ whole genome shotgun (WGS) entry which is preliminary data.</text>
</comment>
<keyword evidence="5" id="KW-1185">Reference proteome</keyword>
<feature type="region of interest" description="Disordered" evidence="1">
    <location>
        <begin position="46"/>
        <end position="156"/>
    </location>
</feature>
<protein>
    <recommendedName>
        <fullName evidence="6">Mucin</fullName>
    </recommendedName>
</protein>